<keyword evidence="1" id="KW-0808">Transferase</keyword>
<evidence type="ECO:0000256" key="3">
    <source>
        <dbReference type="ARBA" id="ARBA00022777"/>
    </source>
</evidence>
<dbReference type="OrthoDB" id="663146at2759"/>
<dbReference type="InterPro" id="IPR000719">
    <property type="entry name" value="Prot_kinase_dom"/>
</dbReference>
<keyword evidence="8" id="KW-1185">Reference proteome</keyword>
<dbReference type="SUPFAM" id="SSF56112">
    <property type="entry name" value="Protein kinase-like (PK-like)"/>
    <property type="match status" value="1"/>
</dbReference>
<feature type="region of interest" description="Disordered" evidence="5">
    <location>
        <begin position="132"/>
        <end position="171"/>
    </location>
</feature>
<dbReference type="Gene3D" id="1.10.510.10">
    <property type="entry name" value="Transferase(Phosphotransferase) domain 1"/>
    <property type="match status" value="1"/>
</dbReference>
<evidence type="ECO:0000259" key="6">
    <source>
        <dbReference type="PROSITE" id="PS50011"/>
    </source>
</evidence>
<evidence type="ECO:0000313" key="8">
    <source>
        <dbReference type="Proteomes" id="UP000015453"/>
    </source>
</evidence>
<proteinExistence type="predicted"/>
<keyword evidence="3" id="KW-0418">Kinase</keyword>
<dbReference type="GO" id="GO:0005524">
    <property type="term" value="F:ATP binding"/>
    <property type="evidence" value="ECO:0007669"/>
    <property type="project" value="UniProtKB-KW"/>
</dbReference>
<dbReference type="Pfam" id="PF07714">
    <property type="entry name" value="PK_Tyr_Ser-Thr"/>
    <property type="match status" value="1"/>
</dbReference>
<dbReference type="EMBL" id="AUSU01010188">
    <property type="protein sequence ID" value="EPS57475.1"/>
    <property type="molecule type" value="Genomic_DNA"/>
</dbReference>
<protein>
    <recommendedName>
        <fullName evidence="6">Protein kinase domain-containing protein</fullName>
    </recommendedName>
</protein>
<evidence type="ECO:0000256" key="4">
    <source>
        <dbReference type="ARBA" id="ARBA00022840"/>
    </source>
</evidence>
<dbReference type="Proteomes" id="UP000015453">
    <property type="component" value="Unassembled WGS sequence"/>
</dbReference>
<gene>
    <name evidence="7" type="ORF">M569_17342</name>
</gene>
<feature type="domain" description="Protein kinase" evidence="6">
    <location>
        <begin position="1"/>
        <end position="112"/>
    </location>
</feature>
<evidence type="ECO:0000256" key="2">
    <source>
        <dbReference type="ARBA" id="ARBA00022741"/>
    </source>
</evidence>
<comment type="caution">
    <text evidence="7">The sequence shown here is derived from an EMBL/GenBank/DDBJ whole genome shotgun (WGS) entry which is preliminary data.</text>
</comment>
<name>S8BSD3_9LAMI</name>
<dbReference type="InterPro" id="IPR052059">
    <property type="entry name" value="CR_Ser/Thr_kinase"/>
</dbReference>
<evidence type="ECO:0000256" key="5">
    <source>
        <dbReference type="SAM" id="MobiDB-lite"/>
    </source>
</evidence>
<dbReference type="AlphaFoldDB" id="S8BSD3"/>
<dbReference type="PROSITE" id="PS50011">
    <property type="entry name" value="PROTEIN_KINASE_DOM"/>
    <property type="match status" value="1"/>
</dbReference>
<reference evidence="7 8" key="1">
    <citation type="journal article" date="2013" name="BMC Genomics">
        <title>The miniature genome of a carnivorous plant Genlisea aurea contains a low number of genes and short non-coding sequences.</title>
        <authorList>
            <person name="Leushkin E.V."/>
            <person name="Sutormin R.A."/>
            <person name="Nabieva E.R."/>
            <person name="Penin A.A."/>
            <person name="Kondrashov A.S."/>
            <person name="Logacheva M.D."/>
        </authorList>
    </citation>
    <scope>NUCLEOTIDE SEQUENCE [LARGE SCALE GENOMIC DNA]</scope>
</reference>
<organism evidence="7 8">
    <name type="scientific">Genlisea aurea</name>
    <dbReference type="NCBI Taxonomy" id="192259"/>
    <lineage>
        <taxon>Eukaryota</taxon>
        <taxon>Viridiplantae</taxon>
        <taxon>Streptophyta</taxon>
        <taxon>Embryophyta</taxon>
        <taxon>Tracheophyta</taxon>
        <taxon>Spermatophyta</taxon>
        <taxon>Magnoliopsida</taxon>
        <taxon>eudicotyledons</taxon>
        <taxon>Gunneridae</taxon>
        <taxon>Pentapetalae</taxon>
        <taxon>asterids</taxon>
        <taxon>lamiids</taxon>
        <taxon>Lamiales</taxon>
        <taxon>Lentibulariaceae</taxon>
        <taxon>Genlisea</taxon>
    </lineage>
</organism>
<dbReference type="InterPro" id="IPR011009">
    <property type="entry name" value="Kinase-like_dom_sf"/>
</dbReference>
<dbReference type="InterPro" id="IPR001245">
    <property type="entry name" value="Ser-Thr/Tyr_kinase_cat_dom"/>
</dbReference>
<dbReference type="GO" id="GO:0004672">
    <property type="term" value="F:protein kinase activity"/>
    <property type="evidence" value="ECO:0007669"/>
    <property type="project" value="InterPro"/>
</dbReference>
<evidence type="ECO:0000256" key="1">
    <source>
        <dbReference type="ARBA" id="ARBA00022679"/>
    </source>
</evidence>
<sequence>MAPEYATRGYLTEKADVFSYGVVALEIVCGRRNHDKKLGPGQVFLLDWVWSLYESNRDFELVDPKLNKEYNREEVKRIIKVSLLCTQASPELRPTMSRVVAMLSRDAEVPLVISRSKYLTDAQFNYVTASASSPHFDTSTSHSAVSTDTSTIKTPAAETPRSVVGRLQDGR</sequence>
<evidence type="ECO:0000313" key="7">
    <source>
        <dbReference type="EMBL" id="EPS57475.1"/>
    </source>
</evidence>
<keyword evidence="4" id="KW-0067">ATP-binding</keyword>
<feature type="compositionally biased region" description="Polar residues" evidence="5">
    <location>
        <begin position="132"/>
        <end position="153"/>
    </location>
</feature>
<keyword evidence="2" id="KW-0547">Nucleotide-binding</keyword>
<accession>S8BSD3</accession>
<dbReference type="PANTHER" id="PTHR47973">
    <property type="entry name" value="CYSTEINE-RICH RECEPTOR-LIKE PROTEIN KINASE 3"/>
    <property type="match status" value="1"/>
</dbReference>